<evidence type="ECO:0000256" key="6">
    <source>
        <dbReference type="ARBA" id="ARBA00037410"/>
    </source>
</evidence>
<dbReference type="Pfam" id="PF00378">
    <property type="entry name" value="ECH_1"/>
    <property type="match status" value="1"/>
</dbReference>
<accession>A0A2G8L9W0</accession>
<gene>
    <name evidence="8" type="ORF">BSL78_06045</name>
</gene>
<keyword evidence="2" id="KW-0276">Fatty acid metabolism</keyword>
<evidence type="ECO:0000256" key="4">
    <source>
        <dbReference type="ARBA" id="ARBA00023098"/>
    </source>
</evidence>
<keyword evidence="4" id="KW-0443">Lipid metabolism</keyword>
<dbReference type="OrthoDB" id="2139957at2759"/>
<evidence type="ECO:0000256" key="3">
    <source>
        <dbReference type="ARBA" id="ARBA00022946"/>
    </source>
</evidence>
<dbReference type="Gene3D" id="1.10.12.10">
    <property type="entry name" value="Lyase 2-enoyl-coa Hydratase, Chain A, domain 2"/>
    <property type="match status" value="1"/>
</dbReference>
<protein>
    <recommendedName>
        <fullName evidence="7">Enoyl-CoA hydratase domain-containing protein 3, mitochondrial</fullName>
    </recommendedName>
</protein>
<comment type="function">
    <text evidence="6">May play a role in fatty acid biosynthesis and insulin sensitivity.</text>
</comment>
<dbReference type="SUPFAM" id="SSF52096">
    <property type="entry name" value="ClpP/crotonase"/>
    <property type="match status" value="1"/>
</dbReference>
<name>A0A2G8L9W0_STIJA</name>
<dbReference type="GO" id="GO:0016836">
    <property type="term" value="F:hydro-lyase activity"/>
    <property type="evidence" value="ECO:0007669"/>
    <property type="project" value="TreeGrafter"/>
</dbReference>
<dbReference type="STRING" id="307972.A0A2G8L9W0"/>
<dbReference type="InterPro" id="IPR014748">
    <property type="entry name" value="Enoyl-CoA_hydra_C"/>
</dbReference>
<evidence type="ECO:0000313" key="8">
    <source>
        <dbReference type="EMBL" id="PIK57049.1"/>
    </source>
</evidence>
<evidence type="ECO:0000256" key="7">
    <source>
        <dbReference type="ARBA" id="ARBA00040545"/>
    </source>
</evidence>
<comment type="subcellular location">
    <subcellularLocation>
        <location evidence="1">Mitochondrion</location>
    </subcellularLocation>
</comment>
<dbReference type="InterPro" id="IPR029045">
    <property type="entry name" value="ClpP/crotonase-like_dom_sf"/>
</dbReference>
<proteinExistence type="predicted"/>
<keyword evidence="5" id="KW-0496">Mitochondrion</keyword>
<dbReference type="AlphaFoldDB" id="A0A2G8L9W0"/>
<sequence length="301" mass="32807">MAASMRISKLIWPNLAKTVNCFHQTRNLSAPAANATKQYTLMTQKDGVRRIHLNDPKKRNALSLAMLHSLKNDLLKETAGDEEEVRIIIISGEGPVFCAGHDLKELTSETGRKYHTEIFDACTDVMLLVQDMPVPVIAQVAGLATAAGCQLVASCDIAVVSEKSRFATPGVNVGLFCSTPGVALGRAVPRKIAMEMLFTGEPITAQAALQHGLVSKVVPHEQLEEETQKLAEKICQYSSSVISLGKSCFNSQMGKSRKEAYREAGQVMVDNLSLKDGQEGIGAFVRKEHPKWSNSFDKAHE</sequence>
<dbReference type="InterPro" id="IPR052377">
    <property type="entry name" value="Mitochondrial_ECH-domain"/>
</dbReference>
<dbReference type="GO" id="GO:0005739">
    <property type="term" value="C:mitochondrion"/>
    <property type="evidence" value="ECO:0007669"/>
    <property type="project" value="UniProtKB-SubCell"/>
</dbReference>
<evidence type="ECO:0000256" key="1">
    <source>
        <dbReference type="ARBA" id="ARBA00004173"/>
    </source>
</evidence>
<keyword evidence="3" id="KW-0809">Transit peptide</keyword>
<dbReference type="Gene3D" id="3.90.226.10">
    <property type="entry name" value="2-enoyl-CoA Hydratase, Chain A, domain 1"/>
    <property type="match status" value="1"/>
</dbReference>
<dbReference type="InterPro" id="IPR001753">
    <property type="entry name" value="Enoyl-CoA_hydra/iso"/>
</dbReference>
<dbReference type="EMBL" id="MRZV01000155">
    <property type="protein sequence ID" value="PIK57049.1"/>
    <property type="molecule type" value="Genomic_DNA"/>
</dbReference>
<dbReference type="PANTHER" id="PTHR43602">
    <property type="match status" value="1"/>
</dbReference>
<evidence type="ECO:0000313" key="9">
    <source>
        <dbReference type="Proteomes" id="UP000230750"/>
    </source>
</evidence>
<dbReference type="GO" id="GO:0006631">
    <property type="term" value="P:fatty acid metabolic process"/>
    <property type="evidence" value="ECO:0007669"/>
    <property type="project" value="UniProtKB-KW"/>
</dbReference>
<dbReference type="CDD" id="cd06558">
    <property type="entry name" value="crotonase-like"/>
    <property type="match status" value="1"/>
</dbReference>
<evidence type="ECO:0000256" key="2">
    <source>
        <dbReference type="ARBA" id="ARBA00022832"/>
    </source>
</evidence>
<dbReference type="Proteomes" id="UP000230750">
    <property type="component" value="Unassembled WGS sequence"/>
</dbReference>
<keyword evidence="9" id="KW-1185">Reference proteome</keyword>
<dbReference type="NCBIfam" id="NF006008">
    <property type="entry name" value="PRK08139.1"/>
    <property type="match status" value="1"/>
</dbReference>
<comment type="caution">
    <text evidence="8">The sequence shown here is derived from an EMBL/GenBank/DDBJ whole genome shotgun (WGS) entry which is preliminary data.</text>
</comment>
<organism evidence="8 9">
    <name type="scientific">Stichopus japonicus</name>
    <name type="common">Sea cucumber</name>
    <dbReference type="NCBI Taxonomy" id="307972"/>
    <lineage>
        <taxon>Eukaryota</taxon>
        <taxon>Metazoa</taxon>
        <taxon>Echinodermata</taxon>
        <taxon>Eleutherozoa</taxon>
        <taxon>Echinozoa</taxon>
        <taxon>Holothuroidea</taxon>
        <taxon>Aspidochirotacea</taxon>
        <taxon>Aspidochirotida</taxon>
        <taxon>Stichopodidae</taxon>
        <taxon>Apostichopus</taxon>
    </lineage>
</organism>
<reference evidence="8 9" key="1">
    <citation type="journal article" date="2017" name="PLoS Biol.">
        <title>The sea cucumber genome provides insights into morphological evolution and visceral regeneration.</title>
        <authorList>
            <person name="Zhang X."/>
            <person name="Sun L."/>
            <person name="Yuan J."/>
            <person name="Sun Y."/>
            <person name="Gao Y."/>
            <person name="Zhang L."/>
            <person name="Li S."/>
            <person name="Dai H."/>
            <person name="Hamel J.F."/>
            <person name="Liu C."/>
            <person name="Yu Y."/>
            <person name="Liu S."/>
            <person name="Lin W."/>
            <person name="Guo K."/>
            <person name="Jin S."/>
            <person name="Xu P."/>
            <person name="Storey K.B."/>
            <person name="Huan P."/>
            <person name="Zhang T."/>
            <person name="Zhou Y."/>
            <person name="Zhang J."/>
            <person name="Lin C."/>
            <person name="Li X."/>
            <person name="Xing L."/>
            <person name="Huo D."/>
            <person name="Sun M."/>
            <person name="Wang L."/>
            <person name="Mercier A."/>
            <person name="Li F."/>
            <person name="Yang H."/>
            <person name="Xiang J."/>
        </authorList>
    </citation>
    <scope>NUCLEOTIDE SEQUENCE [LARGE SCALE GENOMIC DNA]</scope>
    <source>
        <strain evidence="8">Shaxun</strain>
        <tissue evidence="8">Muscle</tissue>
    </source>
</reference>
<dbReference type="PANTHER" id="PTHR43602:SF1">
    <property type="entry name" value="ENOYL-COA HYDRATASE DOMAIN-CONTAINING PROTEIN 3, MITOCHONDRIAL"/>
    <property type="match status" value="1"/>
</dbReference>
<evidence type="ECO:0000256" key="5">
    <source>
        <dbReference type="ARBA" id="ARBA00023128"/>
    </source>
</evidence>